<dbReference type="EMBL" id="CAEKKB010000003">
    <property type="protein sequence ID" value="CAB4304471.1"/>
    <property type="molecule type" value="Genomic_DNA"/>
</dbReference>
<name>A0A6J5WVV1_PRUAR</name>
<sequence length="134" mass="15520">MAADPSQRMLITNKGPCVRYIAWMNDFWKLSFTAAFAQHVEMVSSFTRAQSTAFSRALEFAKREGVDYLEIEEYHPFVFRMMWGNVTRTSSMIRGLLINADPQQERSWFGDPSEEISGILVRDVIGRWIPFTDL</sequence>
<organism evidence="1 2">
    <name type="scientific">Prunus armeniaca</name>
    <name type="common">Apricot</name>
    <name type="synonym">Armeniaca vulgaris</name>
    <dbReference type="NCBI Taxonomy" id="36596"/>
    <lineage>
        <taxon>Eukaryota</taxon>
        <taxon>Viridiplantae</taxon>
        <taxon>Streptophyta</taxon>
        <taxon>Embryophyta</taxon>
        <taxon>Tracheophyta</taxon>
        <taxon>Spermatophyta</taxon>
        <taxon>Magnoliopsida</taxon>
        <taxon>eudicotyledons</taxon>
        <taxon>Gunneridae</taxon>
        <taxon>Pentapetalae</taxon>
        <taxon>rosids</taxon>
        <taxon>fabids</taxon>
        <taxon>Rosales</taxon>
        <taxon>Rosaceae</taxon>
        <taxon>Amygdaloideae</taxon>
        <taxon>Amygdaleae</taxon>
        <taxon>Prunus</taxon>
    </lineage>
</organism>
<evidence type="ECO:0008006" key="3">
    <source>
        <dbReference type="Google" id="ProtNLM"/>
    </source>
</evidence>
<gene>
    <name evidence="1" type="ORF">ORAREDHAP_LOCUS22049</name>
</gene>
<protein>
    <recommendedName>
        <fullName evidence="3">RNase H type-1 domain-containing protein</fullName>
    </recommendedName>
</protein>
<evidence type="ECO:0000313" key="1">
    <source>
        <dbReference type="EMBL" id="CAB4304471.1"/>
    </source>
</evidence>
<dbReference type="Proteomes" id="UP000507245">
    <property type="component" value="Unassembled WGS sequence"/>
</dbReference>
<dbReference type="AlphaFoldDB" id="A0A6J5WVV1"/>
<proteinExistence type="predicted"/>
<keyword evidence="2" id="KW-1185">Reference proteome</keyword>
<dbReference type="OrthoDB" id="1157325at2759"/>
<evidence type="ECO:0000313" key="2">
    <source>
        <dbReference type="Proteomes" id="UP000507245"/>
    </source>
</evidence>
<accession>A0A6J5WVV1</accession>
<reference evidence="2" key="1">
    <citation type="journal article" date="2020" name="Genome Biol.">
        <title>Gamete binning: chromosome-level and haplotype-resolved genome assembly enabled by high-throughput single-cell sequencing of gamete genomes.</title>
        <authorList>
            <person name="Campoy J.A."/>
            <person name="Sun H."/>
            <person name="Goel M."/>
            <person name="Jiao W.-B."/>
            <person name="Folz-Donahue K."/>
            <person name="Wang N."/>
            <person name="Rubio M."/>
            <person name="Liu C."/>
            <person name="Kukat C."/>
            <person name="Ruiz D."/>
            <person name="Huettel B."/>
            <person name="Schneeberger K."/>
        </authorList>
    </citation>
    <scope>NUCLEOTIDE SEQUENCE [LARGE SCALE GENOMIC DNA]</scope>
    <source>
        <strain evidence="2">cv. Rojo Pasion</strain>
    </source>
</reference>